<dbReference type="OrthoDB" id="5294855at2"/>
<dbReference type="Gene3D" id="2.60.450.10">
    <property type="entry name" value="Lipopolysaccharide (LPS) transport protein A like domain"/>
    <property type="match status" value="1"/>
</dbReference>
<evidence type="ECO:0000313" key="6">
    <source>
        <dbReference type="EMBL" id="KZE31717.1"/>
    </source>
</evidence>
<protein>
    <recommendedName>
        <fullName evidence="4">Lipopolysaccharide export system protein LptA</fullName>
    </recommendedName>
</protein>
<comment type="function">
    <text evidence="4">Involved in the assembly of lipopolysaccharide (LPS). Required for the translocation of LPS from the inner membrane to the outer membrane.</text>
</comment>
<dbReference type="Pfam" id="PF03968">
    <property type="entry name" value="LptD_N"/>
    <property type="match status" value="1"/>
</dbReference>
<keyword evidence="3 4" id="KW-0574">Periplasm</keyword>
<comment type="subunit">
    <text evidence="4">Component of the lipopolysaccharide transport and assembly complex.</text>
</comment>
<dbReference type="GO" id="GO:0015920">
    <property type="term" value="P:lipopolysaccharide transport"/>
    <property type="evidence" value="ECO:0007669"/>
    <property type="project" value="UniProtKB-UniRule"/>
</dbReference>
<comment type="similarity">
    <text evidence="4">Belongs to the LptA family.</text>
</comment>
<keyword evidence="7" id="KW-1185">Reference proteome</keyword>
<dbReference type="STRING" id="1452487.AVW16_00600"/>
<dbReference type="RefSeq" id="WP_066612487.1">
    <property type="nucleotide sequence ID" value="NZ_LQQU01000023.1"/>
</dbReference>
<dbReference type="Proteomes" id="UP000076625">
    <property type="component" value="Unassembled WGS sequence"/>
</dbReference>
<dbReference type="PANTHER" id="PTHR36504">
    <property type="entry name" value="LIPOPOLYSACCHARIDE EXPORT SYSTEM PROTEIN LPTA"/>
    <property type="match status" value="1"/>
</dbReference>
<dbReference type="GO" id="GO:0030288">
    <property type="term" value="C:outer membrane-bounded periplasmic space"/>
    <property type="evidence" value="ECO:0007669"/>
    <property type="project" value="TreeGrafter"/>
</dbReference>
<comment type="caution">
    <text evidence="6">The sequence shown here is derived from an EMBL/GenBank/DDBJ whole genome shotgun (WGS) entry which is preliminary data.</text>
</comment>
<dbReference type="GO" id="GO:0009279">
    <property type="term" value="C:cell outer membrane"/>
    <property type="evidence" value="ECO:0007669"/>
    <property type="project" value="TreeGrafter"/>
</dbReference>
<evidence type="ECO:0000256" key="4">
    <source>
        <dbReference type="HAMAP-Rule" id="MF_01914"/>
    </source>
</evidence>
<dbReference type="InterPro" id="IPR052037">
    <property type="entry name" value="LPS_export_LptA"/>
</dbReference>
<feature type="chain" id="PRO_5009001064" description="Lipopolysaccharide export system protein LptA" evidence="4">
    <location>
        <begin position="22"/>
        <end position="172"/>
    </location>
</feature>
<dbReference type="NCBIfam" id="TIGR03002">
    <property type="entry name" value="outer_YhbN_LptA"/>
    <property type="match status" value="1"/>
</dbReference>
<evidence type="ECO:0000313" key="7">
    <source>
        <dbReference type="Proteomes" id="UP000076625"/>
    </source>
</evidence>
<name>A0A163CF47_9NEIS</name>
<evidence type="ECO:0000256" key="2">
    <source>
        <dbReference type="ARBA" id="ARBA00022729"/>
    </source>
</evidence>
<dbReference type="PANTHER" id="PTHR36504:SF1">
    <property type="entry name" value="LIPOPOLYSACCHARIDE EXPORT SYSTEM PROTEIN LPTA"/>
    <property type="match status" value="1"/>
</dbReference>
<dbReference type="EMBL" id="LQQU01000023">
    <property type="protein sequence ID" value="KZE31717.1"/>
    <property type="molecule type" value="Genomic_DNA"/>
</dbReference>
<gene>
    <name evidence="4" type="primary">lptA</name>
    <name evidence="6" type="ORF">AVW16_00600</name>
</gene>
<feature type="signal peptide" evidence="4">
    <location>
        <begin position="1"/>
        <end position="21"/>
    </location>
</feature>
<dbReference type="GO" id="GO:0001530">
    <property type="term" value="F:lipopolysaccharide binding"/>
    <property type="evidence" value="ECO:0007669"/>
    <property type="project" value="InterPro"/>
</dbReference>
<keyword evidence="1 4" id="KW-0813">Transport</keyword>
<accession>A0A163CF47</accession>
<keyword evidence="2 4" id="KW-0732">Signal</keyword>
<evidence type="ECO:0000256" key="1">
    <source>
        <dbReference type="ARBA" id="ARBA00022448"/>
    </source>
</evidence>
<proteinExistence type="inferred from homology"/>
<dbReference type="HAMAP" id="MF_01914">
    <property type="entry name" value="LPS_assembly_LptA"/>
    <property type="match status" value="1"/>
</dbReference>
<dbReference type="InterPro" id="IPR014340">
    <property type="entry name" value="LptA"/>
</dbReference>
<feature type="domain" description="Organic solvent tolerance-like N-terminal" evidence="5">
    <location>
        <begin position="31"/>
        <end position="141"/>
    </location>
</feature>
<reference evidence="7" key="1">
    <citation type="submission" date="2016-01" db="EMBL/GenBank/DDBJ databases">
        <title>Draft genome of Chromobacterium sp. F49.</title>
        <authorList>
            <person name="Hong K.W."/>
        </authorList>
    </citation>
    <scope>NUCLEOTIDE SEQUENCE [LARGE SCALE GENOMIC DNA]</scope>
    <source>
        <strain evidence="7">CN10</strain>
    </source>
</reference>
<dbReference type="InterPro" id="IPR005653">
    <property type="entry name" value="OstA-like_N"/>
</dbReference>
<sequence length="172" mass="18209" precursor="true">MYSKLIVAAALLALVAGPAVAEQADRKKPIEITADSGTLDQLKGVTVWQGNVIVVQGTLRATADQVTVTRDAQGRQTLQGVGRPATFRQKLEGRPEYIEGQASRVDYTSASNQVVLTGNARVRRGADVVSGSVITYNTETEVYQVSGGAATAPGQSKGRVTVILQPRDEGQK</sequence>
<organism evidence="6 7">
    <name type="scientific">Crenobacter luteus</name>
    <dbReference type="NCBI Taxonomy" id="1452487"/>
    <lineage>
        <taxon>Bacteria</taxon>
        <taxon>Pseudomonadati</taxon>
        <taxon>Pseudomonadota</taxon>
        <taxon>Betaproteobacteria</taxon>
        <taxon>Neisseriales</taxon>
        <taxon>Neisseriaceae</taxon>
        <taxon>Crenobacter</taxon>
    </lineage>
</organism>
<comment type="subcellular location">
    <subcellularLocation>
        <location evidence="4">Periplasm</location>
    </subcellularLocation>
</comment>
<dbReference type="GO" id="GO:0043165">
    <property type="term" value="P:Gram-negative-bacterium-type cell outer membrane assembly"/>
    <property type="evidence" value="ECO:0007669"/>
    <property type="project" value="UniProtKB-UniRule"/>
</dbReference>
<dbReference type="GO" id="GO:0017089">
    <property type="term" value="F:glycolipid transfer activity"/>
    <property type="evidence" value="ECO:0007669"/>
    <property type="project" value="TreeGrafter"/>
</dbReference>
<dbReference type="AlphaFoldDB" id="A0A163CF47"/>
<evidence type="ECO:0000259" key="5">
    <source>
        <dbReference type="Pfam" id="PF03968"/>
    </source>
</evidence>
<evidence type="ECO:0000256" key="3">
    <source>
        <dbReference type="ARBA" id="ARBA00022764"/>
    </source>
</evidence>